<protein>
    <submittedName>
        <fullName evidence="2">Uncharacterized protein</fullName>
    </submittedName>
</protein>
<dbReference type="EMBL" id="LSBJ02000003">
    <property type="protein sequence ID" value="OAQ68223.1"/>
    <property type="molecule type" value="Genomic_DNA"/>
</dbReference>
<dbReference type="KEGG" id="pchm:VFPPC_15798"/>
<evidence type="ECO:0000256" key="1">
    <source>
        <dbReference type="SAM" id="MobiDB-lite"/>
    </source>
</evidence>
<feature type="region of interest" description="Disordered" evidence="1">
    <location>
        <begin position="64"/>
        <end position="100"/>
    </location>
</feature>
<accession>A0A179FT07</accession>
<evidence type="ECO:0000313" key="3">
    <source>
        <dbReference type="Proteomes" id="UP000078397"/>
    </source>
</evidence>
<evidence type="ECO:0000313" key="2">
    <source>
        <dbReference type="EMBL" id="OAQ68223.1"/>
    </source>
</evidence>
<reference evidence="2 3" key="1">
    <citation type="journal article" date="2016" name="PLoS Pathog.">
        <title>Biosynthesis of antibiotic leucinostatins in bio-control fungus Purpureocillium lilacinum and their inhibition on phytophthora revealed by genome mining.</title>
        <authorList>
            <person name="Wang G."/>
            <person name="Liu Z."/>
            <person name="Lin R."/>
            <person name="Li E."/>
            <person name="Mao Z."/>
            <person name="Ling J."/>
            <person name="Yang Y."/>
            <person name="Yin W.B."/>
            <person name="Xie B."/>
        </authorList>
    </citation>
    <scope>NUCLEOTIDE SEQUENCE [LARGE SCALE GENOMIC DNA]</scope>
    <source>
        <strain evidence="2">170</strain>
    </source>
</reference>
<feature type="compositionally biased region" description="Basic and acidic residues" evidence="1">
    <location>
        <begin position="87"/>
        <end position="100"/>
    </location>
</feature>
<dbReference type="Proteomes" id="UP000078397">
    <property type="component" value="Unassembled WGS sequence"/>
</dbReference>
<sequence>MSQNEPHVGPNWCQTGMTVGTNNKAKVSTMYVFMQYSFHAEQRKQVEYPWRRRRIQLSMPSRCQTLGAGRASGVGSRPGQNCMQTGRGRERERDRERMAL</sequence>
<dbReference type="AlphaFoldDB" id="A0A179FT07"/>
<dbReference type="RefSeq" id="XP_018145073.1">
    <property type="nucleotide sequence ID" value="XM_018293551.1"/>
</dbReference>
<name>A0A179FT07_METCM</name>
<gene>
    <name evidence="2" type="ORF">VFPPC_15798</name>
</gene>
<keyword evidence="3" id="KW-1185">Reference proteome</keyword>
<dbReference type="GeneID" id="28857545"/>
<proteinExistence type="predicted"/>
<comment type="caution">
    <text evidence="2">The sequence shown here is derived from an EMBL/GenBank/DDBJ whole genome shotgun (WGS) entry which is preliminary data.</text>
</comment>
<organism evidence="2 3">
    <name type="scientific">Pochonia chlamydosporia 170</name>
    <dbReference type="NCBI Taxonomy" id="1380566"/>
    <lineage>
        <taxon>Eukaryota</taxon>
        <taxon>Fungi</taxon>
        <taxon>Dikarya</taxon>
        <taxon>Ascomycota</taxon>
        <taxon>Pezizomycotina</taxon>
        <taxon>Sordariomycetes</taxon>
        <taxon>Hypocreomycetidae</taxon>
        <taxon>Hypocreales</taxon>
        <taxon>Clavicipitaceae</taxon>
        <taxon>Pochonia</taxon>
    </lineage>
</organism>